<gene>
    <name evidence="1" type="ORF">HJG60_008469</name>
</gene>
<evidence type="ECO:0000313" key="2">
    <source>
        <dbReference type="Proteomes" id="UP000664940"/>
    </source>
</evidence>
<protein>
    <submittedName>
        <fullName evidence="1">Uncharacterized protein</fullName>
    </submittedName>
</protein>
<dbReference type="AlphaFoldDB" id="A0A833Z090"/>
<comment type="caution">
    <text evidence="1">The sequence shown here is derived from an EMBL/GenBank/DDBJ whole genome shotgun (WGS) entry which is preliminary data.</text>
</comment>
<dbReference type="Proteomes" id="UP000664940">
    <property type="component" value="Unassembled WGS sequence"/>
</dbReference>
<reference evidence="1 2" key="1">
    <citation type="journal article" date="2020" name="Nature">
        <title>Six reference-quality genomes reveal evolution of bat adaptations.</title>
        <authorList>
            <person name="Jebb D."/>
            <person name="Huang Z."/>
            <person name="Pippel M."/>
            <person name="Hughes G.M."/>
            <person name="Lavrichenko K."/>
            <person name="Devanna P."/>
            <person name="Winkler S."/>
            <person name="Jermiin L.S."/>
            <person name="Skirmuntt E.C."/>
            <person name="Katzourakis A."/>
            <person name="Burkitt-Gray L."/>
            <person name="Ray D.A."/>
            <person name="Sullivan K.A.M."/>
            <person name="Roscito J.G."/>
            <person name="Kirilenko B.M."/>
            <person name="Davalos L.M."/>
            <person name="Corthals A.P."/>
            <person name="Power M.L."/>
            <person name="Jones G."/>
            <person name="Ransome R.D."/>
            <person name="Dechmann D.K.N."/>
            <person name="Locatelli A.G."/>
            <person name="Puechmaille S.J."/>
            <person name="Fedrigo O."/>
            <person name="Jarvis E.D."/>
            <person name="Hiller M."/>
            <person name="Vernes S.C."/>
            <person name="Myers E.W."/>
            <person name="Teeling E.C."/>
        </authorList>
    </citation>
    <scope>NUCLEOTIDE SEQUENCE [LARGE SCALE GENOMIC DNA]</scope>
    <source>
        <strain evidence="1">Bat1K_MPI-CBG_1</strain>
    </source>
</reference>
<dbReference type="EMBL" id="JABVXQ010000011">
    <property type="protein sequence ID" value="KAF6086277.1"/>
    <property type="molecule type" value="Genomic_DNA"/>
</dbReference>
<accession>A0A833Z090</accession>
<evidence type="ECO:0000313" key="1">
    <source>
        <dbReference type="EMBL" id="KAF6086277.1"/>
    </source>
</evidence>
<organism evidence="1 2">
    <name type="scientific">Phyllostomus discolor</name>
    <name type="common">pale spear-nosed bat</name>
    <dbReference type="NCBI Taxonomy" id="89673"/>
    <lineage>
        <taxon>Eukaryota</taxon>
        <taxon>Metazoa</taxon>
        <taxon>Chordata</taxon>
        <taxon>Craniata</taxon>
        <taxon>Vertebrata</taxon>
        <taxon>Euteleostomi</taxon>
        <taxon>Mammalia</taxon>
        <taxon>Eutheria</taxon>
        <taxon>Laurasiatheria</taxon>
        <taxon>Chiroptera</taxon>
        <taxon>Yangochiroptera</taxon>
        <taxon>Phyllostomidae</taxon>
        <taxon>Phyllostominae</taxon>
        <taxon>Phyllostomus</taxon>
    </lineage>
</organism>
<sequence>MHIHEDREKAGVLLKKKGQQRPKNLKCSSMSTGAGLTSITHTTHTHTHTCTRSLTPRTEPLADIGHRSRWVIMLRLTSDPVLAQGSLGAMTGPSASTLKKIRRPWPSFPSALGTASHVFLAAHTLLSLLPPCPRFQLSLLKAPLSSFTFCDLPWSQLAQGTRAQLGMTFSVFNNWLSPGAGQGEWLPATSTVETALLTVRVTLERRGNRPKCQHFSCSICMMG</sequence>
<name>A0A833Z090_9CHIR</name>
<proteinExistence type="predicted"/>